<evidence type="ECO:0000313" key="13">
    <source>
        <dbReference type="Proteomes" id="UP000198287"/>
    </source>
</evidence>
<dbReference type="CDD" id="cd01557">
    <property type="entry name" value="BCAT_beta_family"/>
    <property type="match status" value="1"/>
</dbReference>
<dbReference type="InterPro" id="IPR043132">
    <property type="entry name" value="BCAT-like_C"/>
</dbReference>
<dbReference type="FunFam" id="3.30.470.10:FF:000002">
    <property type="entry name" value="Branched-chain-amino-acid aminotransferase"/>
    <property type="match status" value="1"/>
</dbReference>
<protein>
    <recommendedName>
        <fullName evidence="11">Branched-chain-amino-acid aminotransferase</fullName>
        <ecNumber evidence="11">2.6.1.42</ecNumber>
    </recommendedName>
</protein>
<evidence type="ECO:0000313" key="12">
    <source>
        <dbReference type="EMBL" id="OXA53011.1"/>
    </source>
</evidence>
<dbReference type="GO" id="GO:0052656">
    <property type="term" value="F:L-isoleucine-2-oxoglutarate transaminase activity"/>
    <property type="evidence" value="ECO:0007669"/>
    <property type="project" value="RHEA"/>
</dbReference>
<dbReference type="InterPro" id="IPR036038">
    <property type="entry name" value="Aminotransferase-like"/>
</dbReference>
<comment type="catalytic activity">
    <reaction evidence="11">
        <text>L-isoleucine + 2-oxoglutarate = (S)-3-methyl-2-oxopentanoate + L-glutamate</text>
        <dbReference type="Rhea" id="RHEA:24801"/>
        <dbReference type="ChEBI" id="CHEBI:16810"/>
        <dbReference type="ChEBI" id="CHEBI:29985"/>
        <dbReference type="ChEBI" id="CHEBI:35146"/>
        <dbReference type="ChEBI" id="CHEBI:58045"/>
        <dbReference type="EC" id="2.6.1.42"/>
    </reaction>
</comment>
<dbReference type="STRING" id="158441.A0A226E817"/>
<evidence type="ECO:0000256" key="9">
    <source>
        <dbReference type="RuleBase" id="RU004106"/>
    </source>
</evidence>
<keyword evidence="4 11" id="KW-0028">Amino-acid biosynthesis</keyword>
<dbReference type="FunFam" id="3.20.10.10:FF:000004">
    <property type="entry name" value="Branched-chain-amino-acid aminotransferase"/>
    <property type="match status" value="1"/>
</dbReference>
<dbReference type="NCBIfam" id="NF009897">
    <property type="entry name" value="PRK13357.1"/>
    <property type="match status" value="1"/>
</dbReference>
<keyword evidence="3 11" id="KW-0032">Aminotransferase</keyword>
<dbReference type="GO" id="GO:0009099">
    <property type="term" value="P:L-valine biosynthetic process"/>
    <property type="evidence" value="ECO:0007669"/>
    <property type="project" value="TreeGrafter"/>
</dbReference>
<evidence type="ECO:0000256" key="7">
    <source>
        <dbReference type="ARBA" id="ARBA00023304"/>
    </source>
</evidence>
<dbReference type="Proteomes" id="UP000198287">
    <property type="component" value="Unassembled WGS sequence"/>
</dbReference>
<comment type="catalytic activity">
    <reaction evidence="11">
        <text>L-leucine + 2-oxoglutarate = 4-methyl-2-oxopentanoate + L-glutamate</text>
        <dbReference type="Rhea" id="RHEA:18321"/>
        <dbReference type="ChEBI" id="CHEBI:16810"/>
        <dbReference type="ChEBI" id="CHEBI:17865"/>
        <dbReference type="ChEBI" id="CHEBI:29985"/>
        <dbReference type="ChEBI" id="CHEBI:57427"/>
        <dbReference type="EC" id="2.6.1.42"/>
    </reaction>
</comment>
<dbReference type="PANTHER" id="PTHR11825:SF44">
    <property type="entry name" value="BRANCHED-CHAIN-AMINO-ACID AMINOTRANSFERASE"/>
    <property type="match status" value="1"/>
</dbReference>
<dbReference type="Pfam" id="PF01063">
    <property type="entry name" value="Aminotran_4"/>
    <property type="match status" value="1"/>
</dbReference>
<dbReference type="InterPro" id="IPR033939">
    <property type="entry name" value="BCAT_family"/>
</dbReference>
<keyword evidence="13" id="KW-1185">Reference proteome</keyword>
<evidence type="ECO:0000256" key="2">
    <source>
        <dbReference type="ARBA" id="ARBA00009320"/>
    </source>
</evidence>
<gene>
    <name evidence="12" type="ORF">Fcan01_12530</name>
</gene>
<keyword evidence="7 11" id="KW-0100">Branched-chain amino acid biosynthesis</keyword>
<dbReference type="InterPro" id="IPR043131">
    <property type="entry name" value="BCAT-like_N"/>
</dbReference>
<dbReference type="PROSITE" id="PS00770">
    <property type="entry name" value="AA_TRANSFER_CLASS_4"/>
    <property type="match status" value="1"/>
</dbReference>
<dbReference type="EMBL" id="LNIX01000006">
    <property type="protein sequence ID" value="OXA53011.1"/>
    <property type="molecule type" value="Genomic_DNA"/>
</dbReference>
<name>A0A226E817_FOLCA</name>
<sequence length="437" mass="48885">MMMIGSSFLVYTAANFTRKSVPPPISRFMAGYSISFCKTFHNGLFHQIRKSLVGVANLAHTSSHDYSTAVSDGTFKASDLQVKLAKPDQLQKKPDVGNLIFGKCFTDHMFTAEWEKPTGWGPPKISPLEPLRIHPAAKVLHYAIELFEGMKAYRGSDGKIRLFRPDLNMIRLLQGARRSMLPSFDPLEFVECMKRLIKIEEEWIPHSETSSLYIRPTFIGTDPSLGVALSNHAMLFVILCPVGPYFATGFKPVSLFADPSYVRAWPGGCGDTKLGANYAPTVFVQKTAEAAGLQQVLWLYGEDNQLTEVGTMNIFVFMKNEKGERELITPPLNGLILPGVTRQSILDLAREWKDFKVTERTITMKEVIQAQKEKRLLEVFGAGTACIVCPVSAISFQGTKYDIPTSEQESPVYQKFLKQLSDIYYGHISHPWGVLVD</sequence>
<dbReference type="Gene3D" id="3.20.10.10">
    <property type="entry name" value="D-amino Acid Aminotransferase, subunit A, domain 2"/>
    <property type="match status" value="1"/>
</dbReference>
<dbReference type="GO" id="GO:0009098">
    <property type="term" value="P:L-leucine biosynthetic process"/>
    <property type="evidence" value="ECO:0007669"/>
    <property type="project" value="TreeGrafter"/>
</dbReference>
<keyword evidence="6 10" id="KW-0663">Pyridoxal phosphate</keyword>
<dbReference type="GO" id="GO:0005739">
    <property type="term" value="C:mitochondrion"/>
    <property type="evidence" value="ECO:0007669"/>
    <property type="project" value="TreeGrafter"/>
</dbReference>
<keyword evidence="5 11" id="KW-0808">Transferase</keyword>
<dbReference type="NCBIfam" id="TIGR01123">
    <property type="entry name" value="ilvE_II"/>
    <property type="match status" value="1"/>
</dbReference>
<comment type="catalytic activity">
    <reaction evidence="11">
        <text>L-valine + 2-oxoglutarate = 3-methyl-2-oxobutanoate + L-glutamate</text>
        <dbReference type="Rhea" id="RHEA:24813"/>
        <dbReference type="ChEBI" id="CHEBI:11851"/>
        <dbReference type="ChEBI" id="CHEBI:16810"/>
        <dbReference type="ChEBI" id="CHEBI:29985"/>
        <dbReference type="ChEBI" id="CHEBI:57762"/>
        <dbReference type="EC" id="2.6.1.42"/>
    </reaction>
</comment>
<evidence type="ECO:0000256" key="4">
    <source>
        <dbReference type="ARBA" id="ARBA00022605"/>
    </source>
</evidence>
<dbReference type="InterPro" id="IPR018300">
    <property type="entry name" value="Aminotrans_IV_CS"/>
</dbReference>
<evidence type="ECO:0000256" key="6">
    <source>
        <dbReference type="ARBA" id="ARBA00022898"/>
    </source>
</evidence>
<dbReference type="GO" id="GO:0052655">
    <property type="term" value="F:L-valine-2-oxoglutarate transaminase activity"/>
    <property type="evidence" value="ECO:0007669"/>
    <property type="project" value="RHEA"/>
</dbReference>
<dbReference type="InterPro" id="IPR005786">
    <property type="entry name" value="B_amino_transII"/>
</dbReference>
<dbReference type="InterPro" id="IPR001544">
    <property type="entry name" value="Aminotrans_IV"/>
</dbReference>
<reference evidence="12 13" key="1">
    <citation type="submission" date="2015-12" db="EMBL/GenBank/DDBJ databases">
        <title>The genome of Folsomia candida.</title>
        <authorList>
            <person name="Faddeeva A."/>
            <person name="Derks M.F."/>
            <person name="Anvar Y."/>
            <person name="Smit S."/>
            <person name="Van Straalen N."/>
            <person name="Roelofs D."/>
        </authorList>
    </citation>
    <scope>NUCLEOTIDE SEQUENCE [LARGE SCALE GENOMIC DNA]</scope>
    <source>
        <strain evidence="12 13">VU population</strain>
        <tissue evidence="12">Whole body</tissue>
    </source>
</reference>
<evidence type="ECO:0000256" key="3">
    <source>
        <dbReference type="ARBA" id="ARBA00022576"/>
    </source>
</evidence>
<dbReference type="EC" id="2.6.1.42" evidence="11"/>
<dbReference type="AlphaFoldDB" id="A0A226E817"/>
<evidence type="ECO:0000256" key="11">
    <source>
        <dbReference type="RuleBase" id="RU004517"/>
    </source>
</evidence>
<proteinExistence type="inferred from homology"/>
<dbReference type="PANTHER" id="PTHR11825">
    <property type="entry name" value="SUBGROUP IIII AMINOTRANSFERASE"/>
    <property type="match status" value="1"/>
</dbReference>
<evidence type="ECO:0000256" key="10">
    <source>
        <dbReference type="RuleBase" id="RU004516"/>
    </source>
</evidence>
<evidence type="ECO:0000256" key="8">
    <source>
        <dbReference type="PIRSR" id="PIRSR006468-1"/>
    </source>
</evidence>
<comment type="cofactor">
    <cofactor evidence="1 10">
        <name>pyridoxal 5'-phosphate</name>
        <dbReference type="ChEBI" id="CHEBI:597326"/>
    </cofactor>
</comment>
<dbReference type="SUPFAM" id="SSF56752">
    <property type="entry name" value="D-aminoacid aminotransferase-like PLP-dependent enzymes"/>
    <property type="match status" value="1"/>
</dbReference>
<accession>A0A226E817</accession>
<dbReference type="PIRSF" id="PIRSF006468">
    <property type="entry name" value="BCAT1"/>
    <property type="match status" value="1"/>
</dbReference>
<dbReference type="OMA" id="ICTDHMV"/>
<comment type="caution">
    <text evidence="12">The sequence shown here is derived from an EMBL/GenBank/DDBJ whole genome shotgun (WGS) entry which is preliminary data.</text>
</comment>
<evidence type="ECO:0000256" key="5">
    <source>
        <dbReference type="ARBA" id="ARBA00022679"/>
    </source>
</evidence>
<dbReference type="Gene3D" id="3.30.470.10">
    <property type="match status" value="1"/>
</dbReference>
<feature type="modified residue" description="N6-(pyridoxal phosphate)lysine" evidence="8">
    <location>
        <position position="273"/>
    </location>
</feature>
<evidence type="ECO:0000256" key="1">
    <source>
        <dbReference type="ARBA" id="ARBA00001933"/>
    </source>
</evidence>
<dbReference type="OrthoDB" id="1732691at2759"/>
<comment type="similarity">
    <text evidence="2 9">Belongs to the class-IV pyridoxal-phosphate-dependent aminotransferase family.</text>
</comment>
<dbReference type="GO" id="GO:0052654">
    <property type="term" value="F:L-leucine-2-oxoglutarate transaminase activity"/>
    <property type="evidence" value="ECO:0007669"/>
    <property type="project" value="RHEA"/>
</dbReference>
<organism evidence="12 13">
    <name type="scientific">Folsomia candida</name>
    <name type="common">Springtail</name>
    <dbReference type="NCBI Taxonomy" id="158441"/>
    <lineage>
        <taxon>Eukaryota</taxon>
        <taxon>Metazoa</taxon>
        <taxon>Ecdysozoa</taxon>
        <taxon>Arthropoda</taxon>
        <taxon>Hexapoda</taxon>
        <taxon>Collembola</taxon>
        <taxon>Entomobryomorpha</taxon>
        <taxon>Isotomoidea</taxon>
        <taxon>Isotomidae</taxon>
        <taxon>Proisotominae</taxon>
        <taxon>Folsomia</taxon>
    </lineage>
</organism>